<feature type="transmembrane region" description="Helical" evidence="1">
    <location>
        <begin position="125"/>
        <end position="145"/>
    </location>
</feature>
<evidence type="ECO:0000256" key="1">
    <source>
        <dbReference type="SAM" id="Phobius"/>
    </source>
</evidence>
<gene>
    <name evidence="2" type="ORF">UFOVP776_51</name>
</gene>
<keyword evidence="1" id="KW-1133">Transmembrane helix</keyword>
<keyword evidence="1" id="KW-0812">Transmembrane</keyword>
<keyword evidence="1" id="KW-0472">Membrane</keyword>
<accession>A0A6J5P2U2</accession>
<name>A0A6J5P2U2_9CAUD</name>
<organism evidence="2">
    <name type="scientific">uncultured Caudovirales phage</name>
    <dbReference type="NCBI Taxonomy" id="2100421"/>
    <lineage>
        <taxon>Viruses</taxon>
        <taxon>Duplodnaviria</taxon>
        <taxon>Heunggongvirae</taxon>
        <taxon>Uroviricota</taxon>
        <taxon>Caudoviricetes</taxon>
        <taxon>Peduoviridae</taxon>
        <taxon>Maltschvirus</taxon>
        <taxon>Maltschvirus maltsch</taxon>
    </lineage>
</organism>
<dbReference type="EMBL" id="LR796724">
    <property type="protein sequence ID" value="CAB4161814.1"/>
    <property type="molecule type" value="Genomic_DNA"/>
</dbReference>
<reference evidence="2" key="1">
    <citation type="submission" date="2020-04" db="EMBL/GenBank/DDBJ databases">
        <authorList>
            <person name="Chiriac C."/>
            <person name="Salcher M."/>
            <person name="Ghai R."/>
            <person name="Kavagutti S V."/>
        </authorList>
    </citation>
    <scope>NUCLEOTIDE SEQUENCE</scope>
</reference>
<feature type="transmembrane region" description="Helical" evidence="1">
    <location>
        <begin position="98"/>
        <end position="119"/>
    </location>
</feature>
<evidence type="ECO:0000313" key="2">
    <source>
        <dbReference type="EMBL" id="CAB4161814.1"/>
    </source>
</evidence>
<evidence type="ECO:0008006" key="3">
    <source>
        <dbReference type="Google" id="ProtNLM"/>
    </source>
</evidence>
<protein>
    <recommendedName>
        <fullName evidence="3">Holin of 3TMs, for gene-transfer release</fullName>
    </recommendedName>
</protein>
<proteinExistence type="predicted"/>
<sequence length="163" mass="17634">MDWLKQIAPTIATAMGGPFGTLAYGMVAKVMGISPEDAQKTIESGKLTADQIAQIKIAEIELQKQAQELGLNFEKLEVEDRKSARDMQATTRSMMPPLLAGAVTIGFFGIMVMMFFNQIDSSNPAILMMLGSLGTAWTGIIAYYFGSSAGSQAKTDLLSKERK</sequence>